<comment type="caution">
    <text evidence="1">The sequence shown here is derived from an EMBL/GenBank/DDBJ whole genome shotgun (WGS) entry which is preliminary data.</text>
</comment>
<feature type="non-terminal residue" evidence="1">
    <location>
        <position position="1"/>
    </location>
</feature>
<evidence type="ECO:0000313" key="1">
    <source>
        <dbReference type="EMBL" id="KKK68201.1"/>
    </source>
</evidence>
<protein>
    <submittedName>
        <fullName evidence="1">Uncharacterized protein</fullName>
    </submittedName>
</protein>
<dbReference type="AlphaFoldDB" id="A0A0F9A7P9"/>
<proteinExistence type="predicted"/>
<name>A0A0F9A7P9_9ZZZZ</name>
<dbReference type="EMBL" id="LAZR01059249">
    <property type="protein sequence ID" value="KKK68201.1"/>
    <property type="molecule type" value="Genomic_DNA"/>
</dbReference>
<reference evidence="1" key="1">
    <citation type="journal article" date="2015" name="Nature">
        <title>Complex archaea that bridge the gap between prokaryotes and eukaryotes.</title>
        <authorList>
            <person name="Spang A."/>
            <person name="Saw J.H."/>
            <person name="Jorgensen S.L."/>
            <person name="Zaremba-Niedzwiedzka K."/>
            <person name="Martijn J."/>
            <person name="Lind A.E."/>
            <person name="van Eijk R."/>
            <person name="Schleper C."/>
            <person name="Guy L."/>
            <person name="Ettema T.J."/>
        </authorList>
    </citation>
    <scope>NUCLEOTIDE SEQUENCE</scope>
</reference>
<accession>A0A0F9A7P9</accession>
<organism evidence="1">
    <name type="scientific">marine sediment metagenome</name>
    <dbReference type="NCBI Taxonomy" id="412755"/>
    <lineage>
        <taxon>unclassified sequences</taxon>
        <taxon>metagenomes</taxon>
        <taxon>ecological metagenomes</taxon>
    </lineage>
</organism>
<gene>
    <name evidence="1" type="ORF">LCGC14_2946470</name>
</gene>
<sequence>VSTENGQTEKVDKRVCHADGDRCLACPHYYGKADVCSYAPADSSREHDVNILGFPFHVMAGAPEDCIIFIHDGRFVGRIDLADGRILTITAVATREGHDDV</sequence>